<dbReference type="InterPro" id="IPR013783">
    <property type="entry name" value="Ig-like_fold"/>
</dbReference>
<accession>A0A1A9VZK9</accession>
<evidence type="ECO:0000313" key="2">
    <source>
        <dbReference type="Proteomes" id="UP000091820"/>
    </source>
</evidence>
<evidence type="ECO:0008006" key="3">
    <source>
        <dbReference type="Google" id="ProtNLM"/>
    </source>
</evidence>
<keyword evidence="2" id="KW-1185">Reference proteome</keyword>
<dbReference type="InterPro" id="IPR036179">
    <property type="entry name" value="Ig-like_dom_sf"/>
</dbReference>
<organism evidence="1 2">
    <name type="scientific">Glossina brevipalpis</name>
    <dbReference type="NCBI Taxonomy" id="37001"/>
    <lineage>
        <taxon>Eukaryota</taxon>
        <taxon>Metazoa</taxon>
        <taxon>Ecdysozoa</taxon>
        <taxon>Arthropoda</taxon>
        <taxon>Hexapoda</taxon>
        <taxon>Insecta</taxon>
        <taxon>Pterygota</taxon>
        <taxon>Neoptera</taxon>
        <taxon>Endopterygota</taxon>
        <taxon>Diptera</taxon>
        <taxon>Brachycera</taxon>
        <taxon>Muscomorpha</taxon>
        <taxon>Hippoboscoidea</taxon>
        <taxon>Glossinidae</taxon>
        <taxon>Glossina</taxon>
    </lineage>
</organism>
<sequence length="175" mass="19706">MVKLLTKLCAAIWKYQMELQLGSLPLANISHFTWKENTRECNCGCGCTKLRMSLRESVQDVTKLAVVMPVFNGNFPHLLIAAASKQSPMDPMDLLDIIWLQTLSNCPMIKTLPCTTNSQRQVRRCPCYENVVNSKRETDAGVYWCEAKNELGVARSRNATLQVADEAFAYVITVE</sequence>
<name>A0A1A9VZK9_9MUSC</name>
<reference evidence="1" key="2">
    <citation type="submission" date="2020-05" db="UniProtKB">
        <authorList>
            <consortium name="EnsemblMetazoa"/>
        </authorList>
    </citation>
    <scope>IDENTIFICATION</scope>
    <source>
        <strain evidence="1">IAEA</strain>
    </source>
</reference>
<dbReference type="STRING" id="37001.A0A1A9VZK9"/>
<reference evidence="2" key="1">
    <citation type="submission" date="2014-03" db="EMBL/GenBank/DDBJ databases">
        <authorList>
            <person name="Aksoy S."/>
            <person name="Warren W."/>
            <person name="Wilson R.K."/>
        </authorList>
    </citation>
    <scope>NUCLEOTIDE SEQUENCE [LARGE SCALE GENOMIC DNA]</scope>
    <source>
        <strain evidence="2">IAEA</strain>
    </source>
</reference>
<dbReference type="AlphaFoldDB" id="A0A1A9VZK9"/>
<proteinExistence type="predicted"/>
<dbReference type="SUPFAM" id="SSF48726">
    <property type="entry name" value="Immunoglobulin"/>
    <property type="match status" value="1"/>
</dbReference>
<evidence type="ECO:0000313" key="1">
    <source>
        <dbReference type="EnsemblMetazoa" id="GBRI000543-PA"/>
    </source>
</evidence>
<protein>
    <recommendedName>
        <fullName evidence="3">Ig-like domain-containing protein</fullName>
    </recommendedName>
</protein>
<dbReference type="Gene3D" id="2.60.40.10">
    <property type="entry name" value="Immunoglobulins"/>
    <property type="match status" value="1"/>
</dbReference>
<dbReference type="EnsemblMetazoa" id="GBRI000543-RA">
    <property type="protein sequence ID" value="GBRI000543-PA"/>
    <property type="gene ID" value="GBRI000543"/>
</dbReference>
<dbReference type="VEuPathDB" id="VectorBase:GBRI000543"/>
<dbReference type="Proteomes" id="UP000091820">
    <property type="component" value="Unassembled WGS sequence"/>
</dbReference>